<dbReference type="EMBL" id="MBFS01000021">
    <property type="protein sequence ID" value="PVV05262.1"/>
    <property type="molecule type" value="Genomic_DNA"/>
</dbReference>
<evidence type="ECO:0000313" key="7">
    <source>
        <dbReference type="EMBL" id="PVV05262.1"/>
    </source>
</evidence>
<keyword evidence="3" id="KW-1015">Disulfide bond</keyword>
<dbReference type="PANTHER" id="PTHR21107">
    <property type="entry name" value="CYTOCHROME C OXIDASE ASSEMBLY PROTEIN COX19"/>
    <property type="match status" value="1"/>
</dbReference>
<dbReference type="InterPro" id="IPR051383">
    <property type="entry name" value="COX19"/>
</dbReference>
<dbReference type="InterPro" id="IPR010625">
    <property type="entry name" value="CHCH"/>
</dbReference>
<keyword evidence="2" id="KW-0963">Cytoplasm</keyword>
<protein>
    <recommendedName>
        <fullName evidence="6">CHCH domain-containing protein</fullName>
    </recommendedName>
</protein>
<proteinExistence type="inferred from homology"/>
<reference evidence="7 8" key="1">
    <citation type="journal article" date="2018" name="MBio">
        <title>Comparative Genomics Reveals the Core Gene Toolbox for the Fungus-Insect Symbiosis.</title>
        <authorList>
            <person name="Wang Y."/>
            <person name="Stata M."/>
            <person name="Wang W."/>
            <person name="Stajich J.E."/>
            <person name="White M.M."/>
            <person name="Moncalvo J.M."/>
        </authorList>
    </citation>
    <scope>NUCLEOTIDE SEQUENCE [LARGE SCALE GENOMIC DNA]</scope>
    <source>
        <strain evidence="7 8">SC-DP-2</strain>
    </source>
</reference>
<name>A0A2T9ZL28_9FUNG</name>
<dbReference type="PANTHER" id="PTHR21107:SF2">
    <property type="entry name" value="CYTOCHROME C OXIDASE ASSEMBLY PROTEIN COX19"/>
    <property type="match status" value="1"/>
</dbReference>
<evidence type="ECO:0000256" key="2">
    <source>
        <dbReference type="ARBA" id="ARBA00022490"/>
    </source>
</evidence>
<keyword evidence="8" id="KW-1185">Reference proteome</keyword>
<dbReference type="STRING" id="133381.A0A2T9ZL28"/>
<dbReference type="OrthoDB" id="268594at2759"/>
<evidence type="ECO:0000256" key="4">
    <source>
        <dbReference type="ARBA" id="ARBA00037279"/>
    </source>
</evidence>
<dbReference type="PROSITE" id="PS51808">
    <property type="entry name" value="CHCH"/>
    <property type="match status" value="1"/>
</dbReference>
<evidence type="ECO:0000313" key="8">
    <source>
        <dbReference type="Proteomes" id="UP000245609"/>
    </source>
</evidence>
<comment type="function">
    <text evidence="4">Required for the assembly of mitochondrial cytochrome c oxidase.</text>
</comment>
<evidence type="ECO:0000256" key="1">
    <source>
        <dbReference type="ARBA" id="ARBA00004496"/>
    </source>
</evidence>
<dbReference type="Pfam" id="PF06747">
    <property type="entry name" value="CHCH"/>
    <property type="match status" value="1"/>
</dbReference>
<gene>
    <name evidence="7" type="ORF">BB560_000223</name>
</gene>
<evidence type="ECO:0000256" key="3">
    <source>
        <dbReference type="ARBA" id="ARBA00023157"/>
    </source>
</evidence>
<organism evidence="7 8">
    <name type="scientific">Smittium megazygosporum</name>
    <dbReference type="NCBI Taxonomy" id="133381"/>
    <lineage>
        <taxon>Eukaryota</taxon>
        <taxon>Fungi</taxon>
        <taxon>Fungi incertae sedis</taxon>
        <taxon>Zoopagomycota</taxon>
        <taxon>Kickxellomycotina</taxon>
        <taxon>Harpellomycetes</taxon>
        <taxon>Harpellales</taxon>
        <taxon>Legeriomycetaceae</taxon>
        <taxon>Smittium</taxon>
    </lineage>
</organism>
<dbReference type="GO" id="GO:0005758">
    <property type="term" value="C:mitochondrial intermembrane space"/>
    <property type="evidence" value="ECO:0007669"/>
    <property type="project" value="TreeGrafter"/>
</dbReference>
<comment type="caution">
    <text evidence="7">The sequence shown here is derived from an EMBL/GenBank/DDBJ whole genome shotgun (WGS) entry which is preliminary data.</text>
</comment>
<evidence type="ECO:0000256" key="5">
    <source>
        <dbReference type="ARBA" id="ARBA00038223"/>
    </source>
</evidence>
<feature type="domain" description="CHCH" evidence="6">
    <location>
        <begin position="29"/>
        <end position="62"/>
    </location>
</feature>
<accession>A0A2T9ZL28</accession>
<comment type="similarity">
    <text evidence="5">Belongs to the COX19 family.</text>
</comment>
<comment type="subcellular location">
    <subcellularLocation>
        <location evidence="1">Cytoplasm</location>
    </subcellularLocation>
</comment>
<evidence type="ECO:0000259" key="6">
    <source>
        <dbReference type="Pfam" id="PF06747"/>
    </source>
</evidence>
<dbReference type="AlphaFoldDB" id="A0A2T9ZL28"/>
<dbReference type="Proteomes" id="UP000245609">
    <property type="component" value="Unassembled WGS sequence"/>
</dbReference>
<sequence length="83" mass="9553">MSFGGPKHSPLNNAPPDRGSFPLDHFGECKTQMLKYIECIKSESDHSNCRELSKVYLDCRMRKNLMDKADFKELGFLDEDKNP</sequence>
<dbReference type="GO" id="GO:0033617">
    <property type="term" value="P:mitochondrial respiratory chain complex IV assembly"/>
    <property type="evidence" value="ECO:0007669"/>
    <property type="project" value="TreeGrafter"/>
</dbReference>